<dbReference type="CDD" id="cd14792">
    <property type="entry name" value="GH27"/>
    <property type="match status" value="1"/>
</dbReference>
<gene>
    <name evidence="6" type="ORF">EZS27_015645</name>
</gene>
<dbReference type="GO" id="GO:0004557">
    <property type="term" value="F:alpha-galactosidase activity"/>
    <property type="evidence" value="ECO:0007669"/>
    <property type="project" value="UniProtKB-EC"/>
</dbReference>
<dbReference type="PANTHER" id="PTHR11452:SF75">
    <property type="entry name" value="ALPHA-GALACTOSIDASE MEL1"/>
    <property type="match status" value="1"/>
</dbReference>
<dbReference type="EMBL" id="SNRY01000819">
    <property type="protein sequence ID" value="KAA6336181.1"/>
    <property type="molecule type" value="Genomic_DNA"/>
</dbReference>
<evidence type="ECO:0000259" key="5">
    <source>
        <dbReference type="PROSITE" id="PS51175"/>
    </source>
</evidence>
<evidence type="ECO:0000256" key="2">
    <source>
        <dbReference type="ARBA" id="ARBA00022729"/>
    </source>
</evidence>
<dbReference type="SUPFAM" id="SSF51445">
    <property type="entry name" value="(Trans)glycosidases"/>
    <property type="match status" value="1"/>
</dbReference>
<dbReference type="SUPFAM" id="SSF49785">
    <property type="entry name" value="Galactose-binding domain-like"/>
    <property type="match status" value="1"/>
</dbReference>
<name>A0A5J4RT98_9ZZZZ</name>
<dbReference type="Pfam" id="PF17801">
    <property type="entry name" value="Melibiase_C"/>
    <property type="match status" value="1"/>
</dbReference>
<comment type="similarity">
    <text evidence="1">Belongs to the glycosyl hydrolase 27 family.</text>
</comment>
<dbReference type="Gene3D" id="3.20.20.70">
    <property type="entry name" value="Aldolase class I"/>
    <property type="match status" value="1"/>
</dbReference>
<dbReference type="InterPro" id="IPR013785">
    <property type="entry name" value="Aldolase_TIM"/>
</dbReference>
<keyword evidence="4 6" id="KW-0326">Glycosidase</keyword>
<dbReference type="GO" id="GO:0005975">
    <property type="term" value="P:carbohydrate metabolic process"/>
    <property type="evidence" value="ECO:0007669"/>
    <property type="project" value="InterPro"/>
</dbReference>
<dbReference type="PROSITE" id="PS51175">
    <property type="entry name" value="CBM6"/>
    <property type="match status" value="1"/>
</dbReference>
<dbReference type="PRINTS" id="PR00740">
    <property type="entry name" value="GLHYDRLASE27"/>
</dbReference>
<accession>A0A5J4RT98</accession>
<evidence type="ECO:0000256" key="3">
    <source>
        <dbReference type="ARBA" id="ARBA00022801"/>
    </source>
</evidence>
<dbReference type="AlphaFoldDB" id="A0A5J4RT98"/>
<comment type="caution">
    <text evidence="6">The sequence shown here is derived from an EMBL/GenBank/DDBJ whole genome shotgun (WGS) entry which is preliminary data.</text>
</comment>
<feature type="domain" description="CBM6" evidence="5">
    <location>
        <begin position="404"/>
        <end position="533"/>
    </location>
</feature>
<dbReference type="InterPro" id="IPR008979">
    <property type="entry name" value="Galactose-bd-like_sf"/>
</dbReference>
<sequence length="537" mass="60257">MKSTTKIIGTCITILFLFSQCKHSEYNAKTPMMGWSSWNTFRVDINENLIKETADAMVEKGLKAAGYTFVNIDDGYFGGRDTLGNLQYHTGKFPNGMKAVADYIHAKGLRAGLYSEAGENTCGSIYDNDRYGVGSGLYGYENQDCELFFNQWGYDYIKVDYCGAEVQGLDEKTQYTKIRNAITNSGKEGIRFNVCRWMFPGTWVTEIADSWRISYDIANKFDGNLGIFDIVEKNLYMSAYASPGHFNDMDMMQIGRNTLTIDEEKSHFGLWCILCSPLMIGCDLRTIPQRTLDIITNREIIALNQDPLGLQAQVVSRSGKCIVLAKQIETAQGKVRAVALFNGENTAHSMRINFNDIQLSGNVTVRDLWTKKDVGSFTDYYEISIPAHGTAMLRVEGESSFDKTAFEGEDAFLNNFTAINPVNNARVSEKSNASGGHIISRLGGSPDNWAEFRNVHSSTSGEYELTVYYYSAEERSLSVIINDKEHIMANLNTNDWDTQGTETILIKLRKGNNVIRLTNPTEHAPDIDRIELKLITM</sequence>
<keyword evidence="2" id="KW-0732">Signal</keyword>
<dbReference type="GO" id="GO:0030246">
    <property type="term" value="F:carbohydrate binding"/>
    <property type="evidence" value="ECO:0007669"/>
    <property type="project" value="InterPro"/>
</dbReference>
<organism evidence="6">
    <name type="scientific">termite gut metagenome</name>
    <dbReference type="NCBI Taxonomy" id="433724"/>
    <lineage>
        <taxon>unclassified sequences</taxon>
        <taxon>metagenomes</taxon>
        <taxon>organismal metagenomes</taxon>
    </lineage>
</organism>
<evidence type="ECO:0000256" key="4">
    <source>
        <dbReference type="ARBA" id="ARBA00023295"/>
    </source>
</evidence>
<reference evidence="6" key="1">
    <citation type="submission" date="2019-03" db="EMBL/GenBank/DDBJ databases">
        <title>Single cell metagenomics reveals metabolic interactions within the superorganism composed of flagellate Streblomastix strix and complex community of Bacteroidetes bacteria on its surface.</title>
        <authorList>
            <person name="Treitli S.C."/>
            <person name="Kolisko M."/>
            <person name="Husnik F."/>
            <person name="Keeling P."/>
            <person name="Hampl V."/>
        </authorList>
    </citation>
    <scope>NUCLEOTIDE SEQUENCE</scope>
    <source>
        <strain evidence="6">STM</strain>
    </source>
</reference>
<dbReference type="InterPro" id="IPR005084">
    <property type="entry name" value="CBM6"/>
</dbReference>
<protein>
    <submittedName>
        <fullName evidence="6">Alpha-galactosidase A</fullName>
        <ecNumber evidence="6">3.2.1.22</ecNumber>
    </submittedName>
</protein>
<dbReference type="PANTHER" id="PTHR11452">
    <property type="entry name" value="ALPHA-GALACTOSIDASE/ALPHA-N-ACETYLGALACTOSAMINIDASE"/>
    <property type="match status" value="1"/>
</dbReference>
<keyword evidence="3 6" id="KW-0378">Hydrolase</keyword>
<dbReference type="InterPro" id="IPR013780">
    <property type="entry name" value="Glyco_hydro_b"/>
</dbReference>
<dbReference type="Gene3D" id="2.60.40.1180">
    <property type="entry name" value="Golgi alpha-mannosidase II"/>
    <property type="match status" value="1"/>
</dbReference>
<dbReference type="EC" id="3.2.1.22" evidence="6"/>
<evidence type="ECO:0000256" key="1">
    <source>
        <dbReference type="ARBA" id="ARBA00009743"/>
    </source>
</evidence>
<dbReference type="InterPro" id="IPR017853">
    <property type="entry name" value="GH"/>
</dbReference>
<dbReference type="InterPro" id="IPR002241">
    <property type="entry name" value="Glyco_hydro_27"/>
</dbReference>
<evidence type="ECO:0000313" key="6">
    <source>
        <dbReference type="EMBL" id="KAA6336181.1"/>
    </source>
</evidence>
<dbReference type="CDD" id="cd04081">
    <property type="entry name" value="CBM35_galactosidase-like"/>
    <property type="match status" value="1"/>
</dbReference>
<dbReference type="InterPro" id="IPR041233">
    <property type="entry name" value="Melibiase_C"/>
</dbReference>
<dbReference type="Gene3D" id="2.60.120.260">
    <property type="entry name" value="Galactose-binding domain-like"/>
    <property type="match status" value="1"/>
</dbReference>
<dbReference type="SUPFAM" id="SSF51011">
    <property type="entry name" value="Glycosyl hydrolase domain"/>
    <property type="match status" value="1"/>
</dbReference>
<dbReference type="Pfam" id="PF16499">
    <property type="entry name" value="Melibiase_2"/>
    <property type="match status" value="1"/>
</dbReference>
<proteinExistence type="inferred from homology"/>